<dbReference type="PRINTS" id="PR00111">
    <property type="entry name" value="ABHYDROLASE"/>
</dbReference>
<feature type="domain" description="AB hydrolase-1" evidence="1">
    <location>
        <begin position="37"/>
        <end position="160"/>
    </location>
</feature>
<name>A0A6A5ZQ77_9PLEO</name>
<dbReference type="Proteomes" id="UP000799770">
    <property type="component" value="Unassembled WGS sequence"/>
</dbReference>
<dbReference type="InterPro" id="IPR000073">
    <property type="entry name" value="AB_hydrolase_1"/>
</dbReference>
<proteinExistence type="predicted"/>
<accession>A0A6A5ZQ77</accession>
<evidence type="ECO:0000313" key="3">
    <source>
        <dbReference type="Proteomes" id="UP000799770"/>
    </source>
</evidence>
<dbReference type="GO" id="GO:0046464">
    <property type="term" value="P:acylglycerol catabolic process"/>
    <property type="evidence" value="ECO:0007669"/>
    <property type="project" value="TreeGrafter"/>
</dbReference>
<evidence type="ECO:0000259" key="1">
    <source>
        <dbReference type="Pfam" id="PF00561"/>
    </source>
</evidence>
<dbReference type="PANTHER" id="PTHR43798">
    <property type="entry name" value="MONOACYLGLYCEROL LIPASE"/>
    <property type="match status" value="1"/>
</dbReference>
<reference evidence="2" key="1">
    <citation type="journal article" date="2020" name="Stud. Mycol.">
        <title>101 Dothideomycetes genomes: a test case for predicting lifestyles and emergence of pathogens.</title>
        <authorList>
            <person name="Haridas S."/>
            <person name="Albert R."/>
            <person name="Binder M."/>
            <person name="Bloem J."/>
            <person name="Labutti K."/>
            <person name="Salamov A."/>
            <person name="Andreopoulos B."/>
            <person name="Baker S."/>
            <person name="Barry K."/>
            <person name="Bills G."/>
            <person name="Bluhm B."/>
            <person name="Cannon C."/>
            <person name="Castanera R."/>
            <person name="Culley D."/>
            <person name="Daum C."/>
            <person name="Ezra D."/>
            <person name="Gonzalez J."/>
            <person name="Henrissat B."/>
            <person name="Kuo A."/>
            <person name="Liang C."/>
            <person name="Lipzen A."/>
            <person name="Lutzoni F."/>
            <person name="Magnuson J."/>
            <person name="Mondo S."/>
            <person name="Nolan M."/>
            <person name="Ohm R."/>
            <person name="Pangilinan J."/>
            <person name="Park H.-J."/>
            <person name="Ramirez L."/>
            <person name="Alfaro M."/>
            <person name="Sun H."/>
            <person name="Tritt A."/>
            <person name="Yoshinaga Y."/>
            <person name="Zwiers L.-H."/>
            <person name="Turgeon B."/>
            <person name="Goodwin S."/>
            <person name="Spatafora J."/>
            <person name="Crous P."/>
            <person name="Grigoriev I."/>
        </authorList>
    </citation>
    <scope>NUCLEOTIDE SEQUENCE</scope>
    <source>
        <strain evidence="2">CBS 627.86</strain>
    </source>
</reference>
<gene>
    <name evidence="2" type="ORF">BDV96DRAFT_483408</name>
</gene>
<keyword evidence="3" id="KW-1185">Reference proteome</keyword>
<dbReference type="GO" id="GO:0047372">
    <property type="term" value="F:monoacylglycerol lipase activity"/>
    <property type="evidence" value="ECO:0007669"/>
    <property type="project" value="TreeGrafter"/>
</dbReference>
<dbReference type="InterPro" id="IPR029058">
    <property type="entry name" value="AB_hydrolase_fold"/>
</dbReference>
<organism evidence="2 3">
    <name type="scientific">Lophiotrema nucula</name>
    <dbReference type="NCBI Taxonomy" id="690887"/>
    <lineage>
        <taxon>Eukaryota</taxon>
        <taxon>Fungi</taxon>
        <taxon>Dikarya</taxon>
        <taxon>Ascomycota</taxon>
        <taxon>Pezizomycotina</taxon>
        <taxon>Dothideomycetes</taxon>
        <taxon>Pleosporomycetidae</taxon>
        <taxon>Pleosporales</taxon>
        <taxon>Lophiotremataceae</taxon>
        <taxon>Lophiotrema</taxon>
    </lineage>
</organism>
<sequence length="292" mass="32713">MPLERDQEGHTYVLHPNGQRSHYILDDFTDPWKPRETILIQHGFGRHAEFWYHWIPVLSRKYRIVRRDLRGHGRSSYPNASDSYDYSTNTVLEEVLDTLDQLGFQKVHFLGESTGGMLGEILAAKYPDRLLSLTICSTPTHLPPPALKLFAFGRPDWPTACRELGSRGWAEALSKIPGTIPITDSEYLPWYLETISVSDGEGLAGYARFLSKLDARPFLNDIKVPMLILAPSSSAAVTVEAMEGLKKEVEAAGTRVNLEVIDGPGHEIYVTQAERCQAAFLDFLRGGELGKD</sequence>
<evidence type="ECO:0000313" key="2">
    <source>
        <dbReference type="EMBL" id="KAF2121850.1"/>
    </source>
</evidence>
<dbReference type="PANTHER" id="PTHR43798:SF33">
    <property type="entry name" value="HYDROLASE, PUTATIVE (AFU_ORTHOLOGUE AFUA_2G14860)-RELATED"/>
    <property type="match status" value="1"/>
</dbReference>
<dbReference type="Pfam" id="PF00561">
    <property type="entry name" value="Abhydrolase_1"/>
    <property type="match status" value="1"/>
</dbReference>
<dbReference type="Gene3D" id="3.40.50.1820">
    <property type="entry name" value="alpha/beta hydrolase"/>
    <property type="match status" value="1"/>
</dbReference>
<dbReference type="SUPFAM" id="SSF53474">
    <property type="entry name" value="alpha/beta-Hydrolases"/>
    <property type="match status" value="1"/>
</dbReference>
<dbReference type="OrthoDB" id="8119704at2759"/>
<dbReference type="AlphaFoldDB" id="A0A6A5ZQ77"/>
<keyword evidence="2" id="KW-0378">Hydrolase</keyword>
<dbReference type="GO" id="GO:0016020">
    <property type="term" value="C:membrane"/>
    <property type="evidence" value="ECO:0007669"/>
    <property type="project" value="TreeGrafter"/>
</dbReference>
<protein>
    <submittedName>
        <fullName evidence="2">Alpha/Beta hydrolase protein</fullName>
    </submittedName>
</protein>
<dbReference type="InterPro" id="IPR050266">
    <property type="entry name" value="AB_hydrolase_sf"/>
</dbReference>
<dbReference type="EMBL" id="ML977311">
    <property type="protein sequence ID" value="KAF2121850.1"/>
    <property type="molecule type" value="Genomic_DNA"/>
</dbReference>